<feature type="compositionally biased region" description="Basic and acidic residues" evidence="1">
    <location>
        <begin position="478"/>
        <end position="505"/>
    </location>
</feature>
<dbReference type="EMBL" id="BTCL01000006">
    <property type="protein sequence ID" value="GMK45222.1"/>
    <property type="molecule type" value="Genomic_DNA"/>
</dbReference>
<accession>A0ABQ6NJC9</accession>
<feature type="domain" description="Tape measure protein N-terminal" evidence="3">
    <location>
        <begin position="75"/>
        <end position="258"/>
    </location>
</feature>
<dbReference type="Pfam" id="PF20155">
    <property type="entry name" value="TMP_3"/>
    <property type="match status" value="1"/>
</dbReference>
<feature type="transmembrane region" description="Helical" evidence="2">
    <location>
        <begin position="388"/>
        <end position="410"/>
    </location>
</feature>
<evidence type="ECO:0000259" key="3">
    <source>
        <dbReference type="Pfam" id="PF20155"/>
    </source>
</evidence>
<evidence type="ECO:0000256" key="2">
    <source>
        <dbReference type="SAM" id="Phobius"/>
    </source>
</evidence>
<organism evidence="4 5">
    <name type="scientific">Paenibacillus glycanilyticus</name>
    <dbReference type="NCBI Taxonomy" id="126569"/>
    <lineage>
        <taxon>Bacteria</taxon>
        <taxon>Bacillati</taxon>
        <taxon>Bacillota</taxon>
        <taxon>Bacilli</taxon>
        <taxon>Bacillales</taxon>
        <taxon>Paenibacillaceae</taxon>
        <taxon>Paenibacillus</taxon>
    </lineage>
</organism>
<evidence type="ECO:0000256" key="1">
    <source>
        <dbReference type="SAM" id="MobiDB-lite"/>
    </source>
</evidence>
<reference evidence="4 5" key="1">
    <citation type="submission" date="2023-05" db="EMBL/GenBank/DDBJ databases">
        <title>Draft genome of Paenibacillus sp. CCS26.</title>
        <authorList>
            <person name="Akita H."/>
            <person name="Shinto Y."/>
            <person name="Kimura Z."/>
        </authorList>
    </citation>
    <scope>NUCLEOTIDE SEQUENCE [LARGE SCALE GENOMIC DNA]</scope>
    <source>
        <strain evidence="4 5">CCS26</strain>
    </source>
</reference>
<keyword evidence="5" id="KW-1185">Reference proteome</keyword>
<feature type="region of interest" description="Disordered" evidence="1">
    <location>
        <begin position="478"/>
        <end position="513"/>
    </location>
</feature>
<sequence length="617" mass="66813">MSKLRVALRLADEISGPLASIINQFSSLEQSFQKAAAQQEKVNGAVEQGQGIVGLLDKGIRSVIDKYVSLESLQSGMKLSDDYMNSINRINAINDNLQTSQQLQDKIFASAERSRGSYADMLAIVGKFSAADAFKSNDEGIAFAELMQKSFRLGGTGMEDQKTGMDELAGAMSEGKLEGDGFQSILENAPMIASAISEFTGKSESELQTMADTGALTADIIKNAMFAASGDINSSFAGMPMSFGDYVTQMRNIALQSFGPVIEQISQLINSPAGEQFMQGFGSAIAFAAQLAGQLLTAVSNVVGFISENMPIIEPILWGLVAAMGSLWLITQMVNIVQLILNATMKANIYVLIISLVIGLIVWLVKLWQTNDQFAAALMRAWNSILNFFGQIPGFFWGMVETAITPFVWLAEKIGFIYDTVINGIIDGINHVLQIVNKVTGSSFEIQGHFSIENLTDDIQSFAAAQKKDAFAKAADQATKREQQVKDTMAEREEERLKKEKEKNTPPDYGKYVNHTRSLQGTIPEIAGGAGGGTIPKIGEVGEVGKINNTVDISSEDIEMMRNIAEMNAIQNFVTLTPTVQVTTGPISKDVDVDEVIRRIGSTMEQEIQSSAQGAYG</sequence>
<gene>
    <name evidence="4" type="ORF">PghCCS26_23500</name>
</gene>
<dbReference type="Proteomes" id="UP001285921">
    <property type="component" value="Unassembled WGS sequence"/>
</dbReference>
<keyword evidence="2" id="KW-1133">Transmembrane helix</keyword>
<proteinExistence type="predicted"/>
<keyword evidence="2" id="KW-0472">Membrane</keyword>
<name>A0ABQ6NJC9_9BACL</name>
<evidence type="ECO:0000313" key="4">
    <source>
        <dbReference type="EMBL" id="GMK45222.1"/>
    </source>
</evidence>
<feature type="transmembrane region" description="Helical" evidence="2">
    <location>
        <begin position="316"/>
        <end position="337"/>
    </location>
</feature>
<comment type="caution">
    <text evidence="4">The sequence shown here is derived from an EMBL/GenBank/DDBJ whole genome shotgun (WGS) entry which is preliminary data.</text>
</comment>
<protein>
    <submittedName>
        <fullName evidence="4">Membrane protein</fullName>
    </submittedName>
</protein>
<dbReference type="RefSeq" id="WP_317980003.1">
    <property type="nucleotide sequence ID" value="NZ_BTCL01000006.1"/>
</dbReference>
<keyword evidence="2" id="KW-0812">Transmembrane</keyword>
<feature type="transmembrane region" description="Helical" evidence="2">
    <location>
        <begin position="349"/>
        <end position="368"/>
    </location>
</feature>
<dbReference type="NCBIfam" id="TIGR02675">
    <property type="entry name" value="tape_meas_nterm"/>
    <property type="match status" value="1"/>
</dbReference>
<evidence type="ECO:0000313" key="5">
    <source>
        <dbReference type="Proteomes" id="UP001285921"/>
    </source>
</evidence>
<dbReference type="InterPro" id="IPR013491">
    <property type="entry name" value="Tape_meas_N"/>
</dbReference>